<evidence type="ECO:0000313" key="1">
    <source>
        <dbReference type="EMBL" id="CAB4196505.1"/>
    </source>
</evidence>
<gene>
    <name evidence="1" type="ORF">UFOVP1290_25</name>
</gene>
<evidence type="ECO:0008006" key="2">
    <source>
        <dbReference type="Google" id="ProtNLM"/>
    </source>
</evidence>
<name>A0A6J5RW83_9CAUD</name>
<protein>
    <recommendedName>
        <fullName evidence="2">HNHc domain containing protein</fullName>
    </recommendedName>
</protein>
<reference evidence="1" key="1">
    <citation type="submission" date="2020-05" db="EMBL/GenBank/DDBJ databases">
        <authorList>
            <person name="Chiriac C."/>
            <person name="Salcher M."/>
            <person name="Ghai R."/>
            <person name="Kavagutti S V."/>
        </authorList>
    </citation>
    <scope>NUCLEOTIDE SEQUENCE</scope>
</reference>
<dbReference type="EMBL" id="LR797252">
    <property type="protein sequence ID" value="CAB4196505.1"/>
    <property type="molecule type" value="Genomic_DNA"/>
</dbReference>
<accession>A0A6J5RW83</accession>
<proteinExistence type="predicted"/>
<sequence length="261" mass="31543">MVTKVCKICEIDKNISEFGTYLDCRNNKIYFKSKCKACYNKSNRDFYNENKGEILSKRDPIKVKNNNDTYYKKNKKYILEQKKEYNKKNKAVLSDKRKVYYNENKTEIIFKNSEYKKNKRNIINKRNKERKKLDPKFRLQETVRSVIKSAFRRNGGYKNGISSLKYLPYSFSELKQHIEKQFEPWMNWLNWGVYNSKMWKDDDQSTWVWQLDHIIPQSDLFYISMEDENFKKCWALDNLRPLSAKQNIIDGPSRIRHKGNI</sequence>
<organism evidence="1">
    <name type="scientific">uncultured Caudovirales phage</name>
    <dbReference type="NCBI Taxonomy" id="2100421"/>
    <lineage>
        <taxon>Viruses</taxon>
        <taxon>Duplodnaviria</taxon>
        <taxon>Heunggongvirae</taxon>
        <taxon>Uroviricota</taxon>
        <taxon>Caudoviricetes</taxon>
        <taxon>Peduoviridae</taxon>
        <taxon>Maltschvirus</taxon>
        <taxon>Maltschvirus maltsch</taxon>
    </lineage>
</organism>